<dbReference type="PANTHER" id="PTHR36173">
    <property type="entry name" value="RIBONUCLEASE VAPC16-RELATED"/>
    <property type="match status" value="1"/>
</dbReference>
<keyword evidence="3" id="KW-1185">Reference proteome</keyword>
<accession>A0ABS7H000</accession>
<evidence type="ECO:0000313" key="2">
    <source>
        <dbReference type="EMBL" id="MBW9055470.1"/>
    </source>
</evidence>
<proteinExistence type="predicted"/>
<feature type="domain" description="PIN" evidence="1">
    <location>
        <begin position="5"/>
        <end position="123"/>
    </location>
</feature>
<protein>
    <submittedName>
        <fullName evidence="2">Type II toxin-antitoxin system VapC family toxin</fullName>
    </submittedName>
</protein>
<dbReference type="Proteomes" id="UP000717752">
    <property type="component" value="Unassembled WGS sequence"/>
</dbReference>
<gene>
    <name evidence="2" type="ORF">JNB85_23980</name>
</gene>
<reference evidence="2 3" key="1">
    <citation type="journal article" date="2021" name="MBio">
        <title>Poor Competitiveness of Bradyrhizobium in Pigeon Pea Root Colonization in Indian Soils.</title>
        <authorList>
            <person name="Chalasani D."/>
            <person name="Basu A."/>
            <person name="Pullabhotla S.V.S.R.N."/>
            <person name="Jorrin B."/>
            <person name="Neal A.L."/>
            <person name="Poole P.S."/>
            <person name="Podile A.R."/>
            <person name="Tkacz A."/>
        </authorList>
    </citation>
    <scope>NUCLEOTIDE SEQUENCE [LARGE SCALE GENOMIC DNA]</scope>
    <source>
        <strain evidence="2 3">HU56</strain>
    </source>
</reference>
<dbReference type="SUPFAM" id="SSF88723">
    <property type="entry name" value="PIN domain-like"/>
    <property type="match status" value="1"/>
</dbReference>
<dbReference type="Gene3D" id="3.40.50.1010">
    <property type="entry name" value="5'-nuclease"/>
    <property type="match status" value="1"/>
</dbReference>
<dbReference type="EMBL" id="JAEUAK010000010">
    <property type="protein sequence ID" value="MBW9055470.1"/>
    <property type="molecule type" value="Genomic_DNA"/>
</dbReference>
<dbReference type="CDD" id="cd09872">
    <property type="entry name" value="PIN_Sll0205-like"/>
    <property type="match status" value="1"/>
</dbReference>
<dbReference type="InterPro" id="IPR052919">
    <property type="entry name" value="TA_system_RNase"/>
</dbReference>
<sequence>MNTLLLDTHAWAWSLTGDDRLSAKAVALIEKAETVLVSPISLFEIGEKVRLGKWSEMEPFIERLADLLQEQGGITAALTPDICLSAAMMDWQHRDPFDRLLAATAMQNGIPIISADVVFDELRGNELWIARFW</sequence>
<comment type="caution">
    <text evidence="2">The sequence shown here is derived from an EMBL/GenBank/DDBJ whole genome shotgun (WGS) entry which is preliminary data.</text>
</comment>
<dbReference type="Pfam" id="PF01850">
    <property type="entry name" value="PIN"/>
    <property type="match status" value="1"/>
</dbReference>
<evidence type="ECO:0000313" key="3">
    <source>
        <dbReference type="Proteomes" id="UP000717752"/>
    </source>
</evidence>
<dbReference type="InterPro" id="IPR041705">
    <property type="entry name" value="PIN_Sll0205"/>
</dbReference>
<organism evidence="2 3">
    <name type="scientific">Rhizobium mesosinicum</name>
    <dbReference type="NCBI Taxonomy" id="335017"/>
    <lineage>
        <taxon>Bacteria</taxon>
        <taxon>Pseudomonadati</taxon>
        <taxon>Pseudomonadota</taxon>
        <taxon>Alphaproteobacteria</taxon>
        <taxon>Hyphomicrobiales</taxon>
        <taxon>Rhizobiaceae</taxon>
        <taxon>Rhizobium/Agrobacterium group</taxon>
        <taxon>Rhizobium</taxon>
    </lineage>
</organism>
<dbReference type="RefSeq" id="WP_220336779.1">
    <property type="nucleotide sequence ID" value="NZ_JAEUAK010000010.1"/>
</dbReference>
<evidence type="ECO:0000259" key="1">
    <source>
        <dbReference type="Pfam" id="PF01850"/>
    </source>
</evidence>
<dbReference type="InterPro" id="IPR002716">
    <property type="entry name" value="PIN_dom"/>
</dbReference>
<name>A0ABS7H000_9HYPH</name>
<dbReference type="InterPro" id="IPR029060">
    <property type="entry name" value="PIN-like_dom_sf"/>
</dbReference>